<dbReference type="PROSITE" id="PS00107">
    <property type="entry name" value="PROTEIN_KINASE_ATP"/>
    <property type="match status" value="1"/>
</dbReference>
<dbReference type="FunCoup" id="A5E186">
    <property type="interactions" value="463"/>
</dbReference>
<dbReference type="GO" id="GO:0032153">
    <property type="term" value="C:cell division site"/>
    <property type="evidence" value="ECO:0007669"/>
    <property type="project" value="EnsemblFungi"/>
</dbReference>
<keyword evidence="2" id="KW-0808">Transferase</keyword>
<feature type="compositionally biased region" description="Basic and acidic residues" evidence="9">
    <location>
        <begin position="23"/>
        <end position="33"/>
    </location>
</feature>
<feature type="binding site" evidence="7">
    <location>
        <position position="141"/>
    </location>
    <ligand>
        <name>ATP</name>
        <dbReference type="ChEBI" id="CHEBI:30616"/>
    </ligand>
</feature>
<dbReference type="GO" id="GO:0034307">
    <property type="term" value="P:regulation of ascospore formation"/>
    <property type="evidence" value="ECO:0007669"/>
    <property type="project" value="EnsemblFungi"/>
</dbReference>
<dbReference type="KEGG" id="lel:PVL30_002870"/>
<reference evidence="11 12" key="1">
    <citation type="journal article" date="2009" name="Nature">
        <title>Evolution of pathogenicity and sexual reproduction in eight Candida genomes.</title>
        <authorList>
            <person name="Butler G."/>
            <person name="Rasmussen M.D."/>
            <person name="Lin M.F."/>
            <person name="Santos M.A."/>
            <person name="Sakthikumar S."/>
            <person name="Munro C.A."/>
            <person name="Rheinbay E."/>
            <person name="Grabherr M."/>
            <person name="Forche A."/>
            <person name="Reedy J.L."/>
            <person name="Agrafioti I."/>
            <person name="Arnaud M.B."/>
            <person name="Bates S."/>
            <person name="Brown A.J."/>
            <person name="Brunke S."/>
            <person name="Costanzo M.C."/>
            <person name="Fitzpatrick D.A."/>
            <person name="de Groot P.W."/>
            <person name="Harris D."/>
            <person name="Hoyer L.L."/>
            <person name="Hube B."/>
            <person name="Klis F.M."/>
            <person name="Kodira C."/>
            <person name="Lennard N."/>
            <person name="Logue M.E."/>
            <person name="Martin R."/>
            <person name="Neiman A.M."/>
            <person name="Nikolaou E."/>
            <person name="Quail M.A."/>
            <person name="Quinn J."/>
            <person name="Santos M.C."/>
            <person name="Schmitzberger F.F."/>
            <person name="Sherlock G."/>
            <person name="Shah P."/>
            <person name="Silverstein K.A."/>
            <person name="Skrzypek M.S."/>
            <person name="Soll D."/>
            <person name="Staggs R."/>
            <person name="Stansfield I."/>
            <person name="Stumpf M.P."/>
            <person name="Sudbery P.E."/>
            <person name="Srikantha T."/>
            <person name="Zeng Q."/>
            <person name="Berman J."/>
            <person name="Berriman M."/>
            <person name="Heitman J."/>
            <person name="Gow N.A."/>
            <person name="Lorenz M.C."/>
            <person name="Birren B.W."/>
            <person name="Kellis M."/>
            <person name="Cuomo C.A."/>
        </authorList>
    </citation>
    <scope>NUCLEOTIDE SEQUENCE [LARGE SCALE GENOMIC DNA]</scope>
    <source>
        <strain evidence="12">ATCC 11503 / BCRC 21390 / CBS 2605 / JCM 1781 / NBRC 1676 / NRRL YB-4239</strain>
    </source>
</reference>
<dbReference type="Gene3D" id="1.10.510.10">
    <property type="entry name" value="Transferase(Phosphotransferase) domain 1"/>
    <property type="match status" value="1"/>
</dbReference>
<evidence type="ECO:0000256" key="2">
    <source>
        <dbReference type="ARBA" id="ARBA00022679"/>
    </source>
</evidence>
<proteinExistence type="inferred from homology"/>
<dbReference type="GO" id="GO:0001402">
    <property type="term" value="P:signal transduction involved in filamentous growth"/>
    <property type="evidence" value="ECO:0007669"/>
    <property type="project" value="EnsemblFungi"/>
</dbReference>
<dbReference type="GO" id="GO:0043332">
    <property type="term" value="C:mating projection tip"/>
    <property type="evidence" value="ECO:0007669"/>
    <property type="project" value="EnsemblFungi"/>
</dbReference>
<keyword evidence="12" id="KW-1185">Reference proteome</keyword>
<evidence type="ECO:0000256" key="9">
    <source>
        <dbReference type="SAM" id="MobiDB-lite"/>
    </source>
</evidence>
<dbReference type="FunFam" id="3.30.200.20:FF:000040">
    <property type="entry name" value="Dual specificity mitogen-activated protein kinase kinase"/>
    <property type="match status" value="1"/>
</dbReference>
<feature type="compositionally biased region" description="Acidic residues" evidence="9">
    <location>
        <begin position="313"/>
        <end position="326"/>
    </location>
</feature>
<dbReference type="InterPro" id="IPR050915">
    <property type="entry name" value="MAP_kinase_kinase"/>
</dbReference>
<feature type="region of interest" description="Disordered" evidence="9">
    <location>
        <begin position="311"/>
        <end position="342"/>
    </location>
</feature>
<dbReference type="eggNOG" id="KOG0581">
    <property type="taxonomic scope" value="Eukaryota"/>
</dbReference>
<evidence type="ECO:0000313" key="12">
    <source>
        <dbReference type="Proteomes" id="UP000001996"/>
    </source>
</evidence>
<dbReference type="InParanoid" id="A5E186"/>
<dbReference type="InterPro" id="IPR011009">
    <property type="entry name" value="Kinase-like_dom_sf"/>
</dbReference>
<evidence type="ECO:0000256" key="8">
    <source>
        <dbReference type="RuleBase" id="RU000304"/>
    </source>
</evidence>
<evidence type="ECO:0000256" key="7">
    <source>
        <dbReference type="PROSITE-ProRule" id="PRU10141"/>
    </source>
</evidence>
<dbReference type="SUPFAM" id="SSF56112">
    <property type="entry name" value="Protein kinase-like (PK-like)"/>
    <property type="match status" value="1"/>
</dbReference>
<comment type="similarity">
    <text evidence="6">Belongs to the protein kinase superfamily. STE Ser/Thr protein kinase family. MAP kinase kinase subfamily.</text>
</comment>
<accession>A5E186</accession>
<dbReference type="OMA" id="SWAKKIR"/>
<keyword evidence="5 7" id="KW-0067">ATP-binding</keyword>
<evidence type="ECO:0000313" key="11">
    <source>
        <dbReference type="EMBL" id="EDK45194.1"/>
    </source>
</evidence>
<dbReference type="GeneID" id="5232650"/>
<dbReference type="GO" id="GO:0000196">
    <property type="term" value="P:cell integrity MAPK cascade"/>
    <property type="evidence" value="ECO:0007669"/>
    <property type="project" value="EnsemblFungi"/>
</dbReference>
<dbReference type="PANTHER" id="PTHR47448:SF1">
    <property type="entry name" value="SERINE_THREONINE-PROTEIN KINASE STE7 HOMOLOG"/>
    <property type="match status" value="1"/>
</dbReference>
<dbReference type="PANTHER" id="PTHR47448">
    <property type="entry name" value="DUAL SPECIFICITY MITOGEN-ACTIVATED PROTEIN KINASE KINASE DSOR1-LIKE PROTEIN"/>
    <property type="match status" value="1"/>
</dbReference>
<dbReference type="GO" id="GO:0005737">
    <property type="term" value="C:cytoplasm"/>
    <property type="evidence" value="ECO:0007669"/>
    <property type="project" value="EnsemblFungi"/>
</dbReference>
<dbReference type="Proteomes" id="UP000001996">
    <property type="component" value="Unassembled WGS sequence"/>
</dbReference>
<dbReference type="VEuPathDB" id="FungiDB:LELG_03373"/>
<dbReference type="InterPro" id="IPR017441">
    <property type="entry name" value="Protein_kinase_ATP_BS"/>
</dbReference>
<dbReference type="HOGENOM" id="CLU_000288_63_23_1"/>
<feature type="compositionally biased region" description="Basic and acidic residues" evidence="9">
    <location>
        <begin position="333"/>
        <end position="342"/>
    </location>
</feature>
<dbReference type="GO" id="GO:0001403">
    <property type="term" value="P:invasive growth in response to glucose limitation"/>
    <property type="evidence" value="ECO:0007669"/>
    <property type="project" value="EnsemblFungi"/>
</dbReference>
<keyword evidence="3 7" id="KW-0547">Nucleotide-binding</keyword>
<evidence type="ECO:0000259" key="10">
    <source>
        <dbReference type="PROSITE" id="PS50011"/>
    </source>
</evidence>
<feature type="domain" description="Protein kinase" evidence="10">
    <location>
        <begin position="112"/>
        <end position="428"/>
    </location>
</feature>
<keyword evidence="1 8" id="KW-0723">Serine/threonine-protein kinase</keyword>
<evidence type="ECO:0000256" key="6">
    <source>
        <dbReference type="ARBA" id="ARBA00038035"/>
    </source>
</evidence>
<dbReference type="PROSITE" id="PS00108">
    <property type="entry name" value="PROTEIN_KINASE_ST"/>
    <property type="match status" value="1"/>
</dbReference>
<evidence type="ECO:0000256" key="3">
    <source>
        <dbReference type="ARBA" id="ARBA00022741"/>
    </source>
</evidence>
<dbReference type="SMART" id="SM00220">
    <property type="entry name" value="S_TKc"/>
    <property type="match status" value="1"/>
</dbReference>
<dbReference type="GO" id="GO:0004708">
    <property type="term" value="F:MAP kinase kinase activity"/>
    <property type="evidence" value="ECO:0007669"/>
    <property type="project" value="EnsemblFungi"/>
</dbReference>
<protein>
    <submittedName>
        <fullName evidence="11">Protein kinase byr1</fullName>
    </submittedName>
</protein>
<organism evidence="11 12">
    <name type="scientific">Lodderomyces elongisporus (strain ATCC 11503 / CBS 2605 / JCM 1781 / NBRC 1676 / NRRL YB-4239)</name>
    <name type="common">Yeast</name>
    <name type="synonym">Saccharomyces elongisporus</name>
    <dbReference type="NCBI Taxonomy" id="379508"/>
    <lineage>
        <taxon>Eukaryota</taxon>
        <taxon>Fungi</taxon>
        <taxon>Dikarya</taxon>
        <taxon>Ascomycota</taxon>
        <taxon>Saccharomycotina</taxon>
        <taxon>Pichiomycetes</taxon>
        <taxon>Debaryomycetaceae</taxon>
        <taxon>Candida/Lodderomyces clade</taxon>
        <taxon>Lodderomyces</taxon>
    </lineage>
</organism>
<evidence type="ECO:0000256" key="1">
    <source>
        <dbReference type="ARBA" id="ARBA00022527"/>
    </source>
</evidence>
<dbReference type="PROSITE" id="PS50011">
    <property type="entry name" value="PROTEIN_KINASE_DOM"/>
    <property type="match status" value="1"/>
</dbReference>
<dbReference type="InterPro" id="IPR000719">
    <property type="entry name" value="Prot_kinase_dom"/>
</dbReference>
<dbReference type="GO" id="GO:0004674">
    <property type="term" value="F:protein serine/threonine kinase activity"/>
    <property type="evidence" value="ECO:0007669"/>
    <property type="project" value="UniProtKB-KW"/>
</dbReference>
<dbReference type="AlphaFoldDB" id="A5E186"/>
<keyword evidence="4 11" id="KW-0418">Kinase</keyword>
<sequence length="458" mass="51257">MGTSTIPASSTTSTILNINRSNRGVDPEQHSSTDEMINQISNLDLQSRQNPLGNAPTALGRKRQTIISSISPTKSSTTSPLEYKPQVVETIIENQSSPIATTTGLDLRNQDLLTLKQLGLGNSGSVSKVLHIPSQKTMAKKIIHVDSKSVIQTQIIRELRILHECSSPYIIEFYGAFLNNNNTIVICMEYCNCGSLDKIVQLCDYKQFPLFVLKKLSYAILSGLSYLYTKHKIIHRDIKPNNVLMTHKGEFKLCDFGVSRELTNSLAMADTFVGTSMYMSPERIQGLNYGVKSDVWSMGLMLIELASGSPVWQDDDDDDDEEEEDFTNNHNNSSEEKYGKEKEGGFAKCQDSLRQKTAKNTFKGPEGILDLLQRIVNEPAPSLRNKINSVTKVPYDVQLTKFIDLCLIKNDGDRRSPWQLLENLGGFLNGVAEGKYDAEHKMWAKRIRKLSKEKHGAD</sequence>
<feature type="compositionally biased region" description="Low complexity" evidence="9">
    <location>
        <begin position="1"/>
        <end position="15"/>
    </location>
</feature>
<evidence type="ECO:0000256" key="5">
    <source>
        <dbReference type="ARBA" id="ARBA00022840"/>
    </source>
</evidence>
<dbReference type="OrthoDB" id="10252354at2759"/>
<evidence type="ECO:0000256" key="4">
    <source>
        <dbReference type="ARBA" id="ARBA00022777"/>
    </source>
</evidence>
<dbReference type="EMBL" id="CH981527">
    <property type="protein sequence ID" value="EDK45194.1"/>
    <property type="molecule type" value="Genomic_DNA"/>
</dbReference>
<dbReference type="GO" id="GO:0007124">
    <property type="term" value="P:pseudohyphal growth"/>
    <property type="evidence" value="ECO:0007669"/>
    <property type="project" value="EnsemblFungi"/>
</dbReference>
<dbReference type="InterPro" id="IPR008271">
    <property type="entry name" value="Ser/Thr_kinase_AS"/>
</dbReference>
<dbReference type="STRING" id="379508.A5E186"/>
<dbReference type="Gene3D" id="3.30.200.20">
    <property type="entry name" value="Phosphorylase Kinase, domain 1"/>
    <property type="match status" value="1"/>
</dbReference>
<name>A5E186_LODEL</name>
<dbReference type="GO" id="GO:0071507">
    <property type="term" value="P:pheromone response MAPK cascade"/>
    <property type="evidence" value="ECO:0007669"/>
    <property type="project" value="EnsemblFungi"/>
</dbReference>
<feature type="region of interest" description="Disordered" evidence="9">
    <location>
        <begin position="1"/>
        <end position="33"/>
    </location>
</feature>
<gene>
    <name evidence="11" type="ORF">LELG_03373</name>
</gene>
<dbReference type="Pfam" id="PF00069">
    <property type="entry name" value="Pkinase"/>
    <property type="match status" value="1"/>
</dbReference>
<dbReference type="GO" id="GO:0005524">
    <property type="term" value="F:ATP binding"/>
    <property type="evidence" value="ECO:0007669"/>
    <property type="project" value="UniProtKB-UniRule"/>
</dbReference>